<dbReference type="GO" id="GO:0016787">
    <property type="term" value="F:hydrolase activity"/>
    <property type="evidence" value="ECO:0007669"/>
    <property type="project" value="UniProtKB-KW"/>
</dbReference>
<feature type="domain" description="Reverse transcriptase" evidence="7">
    <location>
        <begin position="1"/>
        <end position="82"/>
    </location>
</feature>
<gene>
    <name evidence="8" type="ORF">Scaly_0660000</name>
</gene>
<evidence type="ECO:0000256" key="6">
    <source>
        <dbReference type="ARBA" id="ARBA00022918"/>
    </source>
</evidence>
<keyword evidence="5" id="KW-0378">Hydrolase</keyword>
<evidence type="ECO:0000313" key="8">
    <source>
        <dbReference type="EMBL" id="KAL0383727.1"/>
    </source>
</evidence>
<comment type="caution">
    <text evidence="8">The sequence shown here is derived from an EMBL/GenBank/DDBJ whole genome shotgun (WGS) entry which is preliminary data.</text>
</comment>
<proteinExistence type="predicted"/>
<protein>
    <submittedName>
        <fullName evidence="8">Retrovirus-related Pol polyprotein from transposon opus</fullName>
    </submittedName>
</protein>
<dbReference type="InterPro" id="IPR050951">
    <property type="entry name" value="Retrovirus_Pol_polyprotein"/>
</dbReference>
<sequence>MPFGLKNAGATYQRLVAKIFRPQLGRNMEVYVNDMLVKSKETQNHVEDLEKTFAVLRKYRLKLNPGKCTFEVNEGRSLGFMVTQQGIEANPTKIKAILDMGPPTSINEVQRLIGRMAALTRFISKSAEMGLLFFRILRKAVSSMLVCEEDGAQTPIYYVSKVLSGAECRYPLIEKMALALVITARKLRPYFLSYLVGVRTNTPLKQVLGNPEASG</sequence>
<dbReference type="PANTHER" id="PTHR37984">
    <property type="entry name" value="PROTEIN CBG26694"/>
    <property type="match status" value="1"/>
</dbReference>
<keyword evidence="1" id="KW-0808">Transferase</keyword>
<dbReference type="PROSITE" id="PS50878">
    <property type="entry name" value="RT_POL"/>
    <property type="match status" value="1"/>
</dbReference>
<dbReference type="InterPro" id="IPR000477">
    <property type="entry name" value="RT_dom"/>
</dbReference>
<accession>A0AAW2RU77</accession>
<keyword evidence="6" id="KW-0695">RNA-directed DNA polymerase</keyword>
<dbReference type="InterPro" id="IPR043128">
    <property type="entry name" value="Rev_trsase/Diguanyl_cyclase"/>
</dbReference>
<evidence type="ECO:0000256" key="1">
    <source>
        <dbReference type="ARBA" id="ARBA00022679"/>
    </source>
</evidence>
<evidence type="ECO:0000256" key="2">
    <source>
        <dbReference type="ARBA" id="ARBA00022695"/>
    </source>
</evidence>
<dbReference type="AlphaFoldDB" id="A0AAW2RU77"/>
<evidence type="ECO:0000256" key="5">
    <source>
        <dbReference type="ARBA" id="ARBA00022801"/>
    </source>
</evidence>
<dbReference type="PANTHER" id="PTHR37984:SF5">
    <property type="entry name" value="PROTEIN NYNRIN-LIKE"/>
    <property type="match status" value="1"/>
</dbReference>
<evidence type="ECO:0000259" key="7">
    <source>
        <dbReference type="PROSITE" id="PS50878"/>
    </source>
</evidence>
<dbReference type="CDD" id="cd01647">
    <property type="entry name" value="RT_LTR"/>
    <property type="match status" value="1"/>
</dbReference>
<keyword evidence="4" id="KW-0255">Endonuclease</keyword>
<dbReference type="InterPro" id="IPR043502">
    <property type="entry name" value="DNA/RNA_pol_sf"/>
</dbReference>
<evidence type="ECO:0000256" key="3">
    <source>
        <dbReference type="ARBA" id="ARBA00022722"/>
    </source>
</evidence>
<dbReference type="Pfam" id="PF17917">
    <property type="entry name" value="RT_RNaseH"/>
    <property type="match status" value="1"/>
</dbReference>
<dbReference type="SUPFAM" id="SSF56672">
    <property type="entry name" value="DNA/RNA polymerases"/>
    <property type="match status" value="1"/>
</dbReference>
<keyword evidence="2" id="KW-0548">Nucleotidyltransferase</keyword>
<dbReference type="Gene3D" id="3.30.70.270">
    <property type="match status" value="2"/>
</dbReference>
<dbReference type="Pfam" id="PF00078">
    <property type="entry name" value="RVT_1"/>
    <property type="match status" value="1"/>
</dbReference>
<dbReference type="GO" id="GO:0003964">
    <property type="term" value="F:RNA-directed DNA polymerase activity"/>
    <property type="evidence" value="ECO:0007669"/>
    <property type="project" value="UniProtKB-KW"/>
</dbReference>
<dbReference type="InterPro" id="IPR041373">
    <property type="entry name" value="RT_RNaseH"/>
</dbReference>
<organism evidence="8">
    <name type="scientific">Sesamum calycinum</name>
    <dbReference type="NCBI Taxonomy" id="2727403"/>
    <lineage>
        <taxon>Eukaryota</taxon>
        <taxon>Viridiplantae</taxon>
        <taxon>Streptophyta</taxon>
        <taxon>Embryophyta</taxon>
        <taxon>Tracheophyta</taxon>
        <taxon>Spermatophyta</taxon>
        <taxon>Magnoliopsida</taxon>
        <taxon>eudicotyledons</taxon>
        <taxon>Gunneridae</taxon>
        <taxon>Pentapetalae</taxon>
        <taxon>asterids</taxon>
        <taxon>lamiids</taxon>
        <taxon>Lamiales</taxon>
        <taxon>Pedaliaceae</taxon>
        <taxon>Sesamum</taxon>
    </lineage>
</organism>
<name>A0AAW2RU77_9LAMI</name>
<reference evidence="8" key="2">
    <citation type="journal article" date="2024" name="Plant">
        <title>Genomic evolution and insights into agronomic trait innovations of Sesamum species.</title>
        <authorList>
            <person name="Miao H."/>
            <person name="Wang L."/>
            <person name="Qu L."/>
            <person name="Liu H."/>
            <person name="Sun Y."/>
            <person name="Le M."/>
            <person name="Wang Q."/>
            <person name="Wei S."/>
            <person name="Zheng Y."/>
            <person name="Lin W."/>
            <person name="Duan Y."/>
            <person name="Cao H."/>
            <person name="Xiong S."/>
            <person name="Wang X."/>
            <person name="Wei L."/>
            <person name="Li C."/>
            <person name="Ma Q."/>
            <person name="Ju M."/>
            <person name="Zhao R."/>
            <person name="Li G."/>
            <person name="Mu C."/>
            <person name="Tian Q."/>
            <person name="Mei H."/>
            <person name="Zhang T."/>
            <person name="Gao T."/>
            <person name="Zhang H."/>
        </authorList>
    </citation>
    <scope>NUCLEOTIDE SEQUENCE</scope>
    <source>
        <strain evidence="8">KEN8</strain>
    </source>
</reference>
<reference evidence="8" key="1">
    <citation type="submission" date="2020-06" db="EMBL/GenBank/DDBJ databases">
        <authorList>
            <person name="Li T."/>
            <person name="Hu X."/>
            <person name="Zhang T."/>
            <person name="Song X."/>
            <person name="Zhang H."/>
            <person name="Dai N."/>
            <person name="Sheng W."/>
            <person name="Hou X."/>
            <person name="Wei L."/>
        </authorList>
    </citation>
    <scope>NUCLEOTIDE SEQUENCE</scope>
    <source>
        <strain evidence="8">KEN8</strain>
        <tissue evidence="8">Leaf</tissue>
    </source>
</reference>
<evidence type="ECO:0000256" key="4">
    <source>
        <dbReference type="ARBA" id="ARBA00022759"/>
    </source>
</evidence>
<dbReference type="GO" id="GO:0004519">
    <property type="term" value="F:endonuclease activity"/>
    <property type="evidence" value="ECO:0007669"/>
    <property type="project" value="UniProtKB-KW"/>
</dbReference>
<keyword evidence="3" id="KW-0540">Nuclease</keyword>
<dbReference type="EMBL" id="JACGWM010000003">
    <property type="protein sequence ID" value="KAL0383727.1"/>
    <property type="molecule type" value="Genomic_DNA"/>
</dbReference>